<dbReference type="Pfam" id="PF02645">
    <property type="entry name" value="DegV"/>
    <property type="match status" value="1"/>
</dbReference>
<protein>
    <recommendedName>
        <fullName evidence="4">DegV family protein</fullName>
    </recommendedName>
</protein>
<dbReference type="Gene3D" id="3.30.1180.10">
    <property type="match status" value="1"/>
</dbReference>
<keyword evidence="1" id="KW-0446">Lipid-binding</keyword>
<dbReference type="PROSITE" id="PS51482">
    <property type="entry name" value="DEGV"/>
    <property type="match status" value="1"/>
</dbReference>
<dbReference type="SUPFAM" id="SSF82549">
    <property type="entry name" value="DAK1/DegV-like"/>
    <property type="match status" value="1"/>
</dbReference>
<dbReference type="Proteomes" id="UP001314241">
    <property type="component" value="Unassembled WGS sequence"/>
</dbReference>
<evidence type="ECO:0000256" key="1">
    <source>
        <dbReference type="ARBA" id="ARBA00023121"/>
    </source>
</evidence>
<evidence type="ECO:0000313" key="2">
    <source>
        <dbReference type="EMBL" id="CAK8053845.1"/>
    </source>
</evidence>
<keyword evidence="3" id="KW-1185">Reference proteome</keyword>
<dbReference type="PANTHER" id="PTHR33434:SF8">
    <property type="entry name" value="DEGV DOMAIN-CONTAINING PROTEIN SPR1019"/>
    <property type="match status" value="1"/>
</dbReference>
<dbReference type="NCBIfam" id="TIGR00762">
    <property type="entry name" value="DegV"/>
    <property type="match status" value="1"/>
</dbReference>
<evidence type="ECO:0008006" key="4">
    <source>
        <dbReference type="Google" id="ProtNLM"/>
    </source>
</evidence>
<proteinExistence type="predicted"/>
<evidence type="ECO:0000313" key="3">
    <source>
        <dbReference type="Proteomes" id="UP001314241"/>
    </source>
</evidence>
<gene>
    <name evidence="2" type="ORF">R54876_GBNLAHCA_00404</name>
</gene>
<dbReference type="InterPro" id="IPR050270">
    <property type="entry name" value="DegV_domain_contain"/>
</dbReference>
<dbReference type="InterPro" id="IPR043168">
    <property type="entry name" value="DegV_C"/>
</dbReference>
<dbReference type="Gene3D" id="3.40.50.10170">
    <property type="match status" value="1"/>
</dbReference>
<name>A0ABM9N3W7_9LACO</name>
<dbReference type="PANTHER" id="PTHR33434">
    <property type="entry name" value="DEGV DOMAIN-CONTAINING PROTEIN DR_1986-RELATED"/>
    <property type="match status" value="1"/>
</dbReference>
<dbReference type="InterPro" id="IPR003797">
    <property type="entry name" value="DegV"/>
</dbReference>
<reference evidence="2 3" key="1">
    <citation type="submission" date="2024-01" db="EMBL/GenBank/DDBJ databases">
        <authorList>
            <person name="Botero Cardona J."/>
        </authorList>
    </citation>
    <scope>NUCLEOTIDE SEQUENCE [LARGE SCALE GENOMIC DNA]</scope>
    <source>
        <strain evidence="2 3">LMG 33000</strain>
    </source>
</reference>
<sequence length="283" mass="30393">MAKIRIVTDSAARLTAEEMAKYQIKEVPLTVQIDDTVYEDGVTIKPKEFLEKMAASESLPKTSQPSIGAFKEVYDAIHQEDPEAEILSLHISSGLSGTVGAANQAGSLSKAEVVAFDTLQADRAEGFVVLAAAEAAQAGKNMDEVLEAAKQARSESHIYLSFRNLKNMVAGGRLSKTQGLIGNVLNIKVGAKVDGEGKVDVVLKGRGMKTITKFNEDVIEKMKGYKEMLAIGVSHAGIPEEAQQLADELNKIWPDIKILVSTTTPIVSTHTGLGALAILYRAR</sequence>
<dbReference type="EMBL" id="CAWVOH010000001">
    <property type="protein sequence ID" value="CAK8053845.1"/>
    <property type="molecule type" value="Genomic_DNA"/>
</dbReference>
<accession>A0ABM9N3W7</accession>
<comment type="caution">
    <text evidence="2">The sequence shown here is derived from an EMBL/GenBank/DDBJ whole genome shotgun (WGS) entry which is preliminary data.</text>
</comment>
<dbReference type="RefSeq" id="WP_349641394.1">
    <property type="nucleotide sequence ID" value="NZ_CAWVOH010000001.1"/>
</dbReference>
<organism evidence="2 3">
    <name type="scientific">Eupransor demetentiae</name>
    <dbReference type="NCBI Taxonomy" id="3109584"/>
    <lineage>
        <taxon>Bacteria</taxon>
        <taxon>Bacillati</taxon>
        <taxon>Bacillota</taxon>
        <taxon>Bacilli</taxon>
        <taxon>Lactobacillales</taxon>
        <taxon>Lactobacillaceae</taxon>
        <taxon>Eupransor</taxon>
    </lineage>
</organism>